<reference evidence="2" key="1">
    <citation type="submission" date="2016-10" db="EMBL/GenBank/DDBJ databases">
        <authorList>
            <person name="Varghese N."/>
            <person name="Submissions S."/>
        </authorList>
    </citation>
    <scope>NUCLEOTIDE SEQUENCE [LARGE SCALE GENOMIC DNA]</scope>
    <source>
        <strain evidence="2">DSM 28881</strain>
    </source>
</reference>
<dbReference type="AlphaFoldDB" id="A0A1I3SLI8"/>
<keyword evidence="2" id="KW-1185">Reference proteome</keyword>
<sequence>MKNNFKILLLILLVTSCKVEDRYYDLSQEGKELLAYETGETFQLKNIETDEIVSFFVESKTIEYVEDGPNESSFIFGSSSEEFIEIGRILFTDNSNCYNGEIQVKGDRDNGFEFTAYLYDCFGDDFYYFQNEFINSTNVEGVEYSNAYLLRNYPKTLYYSKEKGILKIVDFDENTLFSLIE</sequence>
<gene>
    <name evidence="1" type="ORF">SAMN05443431_1116</name>
</gene>
<dbReference type="RefSeq" id="WP_090841990.1">
    <property type="nucleotide sequence ID" value="NZ_FORM01000011.1"/>
</dbReference>
<dbReference type="Proteomes" id="UP000199559">
    <property type="component" value="Unassembled WGS sequence"/>
</dbReference>
<organism evidence="1 2">
    <name type="scientific">Olleya namhaensis</name>
    <dbReference type="NCBI Taxonomy" id="1144750"/>
    <lineage>
        <taxon>Bacteria</taxon>
        <taxon>Pseudomonadati</taxon>
        <taxon>Bacteroidota</taxon>
        <taxon>Flavobacteriia</taxon>
        <taxon>Flavobacteriales</taxon>
        <taxon>Flavobacteriaceae</taxon>
    </lineage>
</organism>
<protein>
    <recommendedName>
        <fullName evidence="3">Lipoprotein</fullName>
    </recommendedName>
</protein>
<accession>A0A1I3SLI8</accession>
<dbReference type="PROSITE" id="PS51257">
    <property type="entry name" value="PROKAR_LIPOPROTEIN"/>
    <property type="match status" value="1"/>
</dbReference>
<evidence type="ECO:0008006" key="3">
    <source>
        <dbReference type="Google" id="ProtNLM"/>
    </source>
</evidence>
<evidence type="ECO:0000313" key="2">
    <source>
        <dbReference type="Proteomes" id="UP000199559"/>
    </source>
</evidence>
<name>A0A1I3SLI8_9FLAO</name>
<proteinExistence type="predicted"/>
<evidence type="ECO:0000313" key="1">
    <source>
        <dbReference type="EMBL" id="SFJ59605.1"/>
    </source>
</evidence>
<dbReference type="EMBL" id="FORM01000011">
    <property type="protein sequence ID" value="SFJ59605.1"/>
    <property type="molecule type" value="Genomic_DNA"/>
</dbReference>